<sequence length="108" mass="12454">MEPIFLNGNGKPLNARGLNYIFKEVLTRTGLPTHRFTLHHLRHTFATLLLQQMKIESKDDHGNTITKEKVDLKTLEELLGHESLATTQVYIHVDFDSKKKAIDSFRIK</sequence>
<evidence type="ECO:0000256" key="3">
    <source>
        <dbReference type="ARBA" id="ARBA00023172"/>
    </source>
</evidence>
<keyword evidence="6" id="KW-1185">Reference proteome</keyword>
<dbReference type="Gene3D" id="1.10.443.10">
    <property type="entry name" value="Intergrase catalytic core"/>
    <property type="match status" value="1"/>
</dbReference>
<evidence type="ECO:0000259" key="4">
    <source>
        <dbReference type="PROSITE" id="PS51898"/>
    </source>
</evidence>
<dbReference type="InterPro" id="IPR002104">
    <property type="entry name" value="Integrase_catalytic"/>
</dbReference>
<dbReference type="PANTHER" id="PTHR30349">
    <property type="entry name" value="PHAGE INTEGRASE-RELATED"/>
    <property type="match status" value="1"/>
</dbReference>
<accession>A0ABW3LPJ5</accession>
<evidence type="ECO:0000256" key="2">
    <source>
        <dbReference type="ARBA" id="ARBA00023125"/>
    </source>
</evidence>
<organism evidence="5 6">
    <name type="scientific">Virgibacillus byunsanensis</name>
    <dbReference type="NCBI Taxonomy" id="570945"/>
    <lineage>
        <taxon>Bacteria</taxon>
        <taxon>Bacillati</taxon>
        <taxon>Bacillota</taxon>
        <taxon>Bacilli</taxon>
        <taxon>Bacillales</taxon>
        <taxon>Bacillaceae</taxon>
        <taxon>Virgibacillus</taxon>
    </lineage>
</organism>
<dbReference type="EMBL" id="JBHTKJ010000055">
    <property type="protein sequence ID" value="MFD1040023.1"/>
    <property type="molecule type" value="Genomic_DNA"/>
</dbReference>
<gene>
    <name evidence="5" type="ORF">ACFQ3N_16745</name>
</gene>
<dbReference type="SUPFAM" id="SSF56349">
    <property type="entry name" value="DNA breaking-rejoining enzymes"/>
    <property type="match status" value="1"/>
</dbReference>
<dbReference type="PANTHER" id="PTHR30349:SF41">
    <property type="entry name" value="INTEGRASE_RECOMBINASE PROTEIN MJ0367-RELATED"/>
    <property type="match status" value="1"/>
</dbReference>
<dbReference type="InterPro" id="IPR011010">
    <property type="entry name" value="DNA_brk_join_enz"/>
</dbReference>
<evidence type="ECO:0000256" key="1">
    <source>
        <dbReference type="ARBA" id="ARBA00008857"/>
    </source>
</evidence>
<dbReference type="InterPro" id="IPR050090">
    <property type="entry name" value="Tyrosine_recombinase_XerCD"/>
</dbReference>
<name>A0ABW3LPJ5_9BACI</name>
<comment type="similarity">
    <text evidence="1">Belongs to the 'phage' integrase family.</text>
</comment>
<comment type="caution">
    <text evidence="5">The sequence shown here is derived from an EMBL/GenBank/DDBJ whole genome shotgun (WGS) entry which is preliminary data.</text>
</comment>
<evidence type="ECO:0000313" key="5">
    <source>
        <dbReference type="EMBL" id="MFD1040023.1"/>
    </source>
</evidence>
<dbReference type="InterPro" id="IPR013762">
    <property type="entry name" value="Integrase-like_cat_sf"/>
</dbReference>
<evidence type="ECO:0000313" key="6">
    <source>
        <dbReference type="Proteomes" id="UP001597040"/>
    </source>
</evidence>
<dbReference type="Proteomes" id="UP001597040">
    <property type="component" value="Unassembled WGS sequence"/>
</dbReference>
<reference evidence="6" key="1">
    <citation type="journal article" date="2019" name="Int. J. Syst. Evol. Microbiol.">
        <title>The Global Catalogue of Microorganisms (GCM) 10K type strain sequencing project: providing services to taxonomists for standard genome sequencing and annotation.</title>
        <authorList>
            <consortium name="The Broad Institute Genomics Platform"/>
            <consortium name="The Broad Institute Genome Sequencing Center for Infectious Disease"/>
            <person name="Wu L."/>
            <person name="Ma J."/>
        </authorList>
    </citation>
    <scope>NUCLEOTIDE SEQUENCE [LARGE SCALE GENOMIC DNA]</scope>
    <source>
        <strain evidence="6">CCUG 56754</strain>
    </source>
</reference>
<dbReference type="Pfam" id="PF00589">
    <property type="entry name" value="Phage_integrase"/>
    <property type="match status" value="1"/>
</dbReference>
<keyword evidence="2" id="KW-0238">DNA-binding</keyword>
<keyword evidence="3" id="KW-0233">DNA recombination</keyword>
<protein>
    <submittedName>
        <fullName evidence="5">Tyrosine-type recombinase/integrase</fullName>
    </submittedName>
</protein>
<dbReference type="PROSITE" id="PS51898">
    <property type="entry name" value="TYR_RECOMBINASE"/>
    <property type="match status" value="1"/>
</dbReference>
<proteinExistence type="inferred from homology"/>
<dbReference type="RefSeq" id="WP_390363712.1">
    <property type="nucleotide sequence ID" value="NZ_JBHTKJ010000055.1"/>
</dbReference>
<feature type="domain" description="Tyr recombinase" evidence="4">
    <location>
        <begin position="1"/>
        <end position="103"/>
    </location>
</feature>